<protein>
    <recommendedName>
        <fullName evidence="4">Alpha/beta hydrolase</fullName>
    </recommendedName>
</protein>
<reference evidence="2 3" key="1">
    <citation type="journal article" date="2024" name="Curr. Microbiol.">
        <title>Luteibacter sahnii sp. nov., A Novel Yellow-Colored Xanthomonadin Pigment Producing Probiotic Bacterium from Healthy Rice Seed Microbiome.</title>
        <authorList>
            <person name="Jaiswal G."/>
            <person name="Rana R."/>
            <person name="Nayak P.K."/>
            <person name="Chouhan R."/>
            <person name="Gandhi S.G."/>
            <person name="Patel H.K."/>
            <person name="Patil P.B."/>
        </authorList>
    </citation>
    <scope>NUCLEOTIDE SEQUENCE [LARGE SCALE GENOMIC DNA]</scope>
    <source>
        <strain evidence="2 3">PPL201</strain>
    </source>
</reference>
<feature type="signal peptide" evidence="1">
    <location>
        <begin position="1"/>
        <end position="22"/>
    </location>
</feature>
<feature type="chain" id="PRO_5045250467" description="Alpha/beta hydrolase" evidence="1">
    <location>
        <begin position="23"/>
        <end position="270"/>
    </location>
</feature>
<evidence type="ECO:0000256" key="1">
    <source>
        <dbReference type="SAM" id="SignalP"/>
    </source>
</evidence>
<name>A0ABT6BAD7_9GAMM</name>
<sequence>MKTFASLMFALCGMLAASGAPAEAGPRGDTDAIQTLRLADGDMQRILVAKATPSKGTIVMLPGGEGDVGLHGDGDIRHGHNVVVRTRALWNAHGYSVVIPDTIDHANLRGQRSTPAYGQRVEELIAYAHAHVGGPVFLLGTSQGAIAAMNGAAHAPEGRLAGLVLTESVSVKGGSGETVFDADPAHVRVPALVVANRDDRCDVAPPGNAPRIAASMTSSPDVHVLEVSGGVKKSDRDCGSLTPHGYFGIESEVVSRIASWLDAHRQGTAR</sequence>
<dbReference type="EMBL" id="JARJJS010000002">
    <property type="protein sequence ID" value="MDF4025096.1"/>
    <property type="molecule type" value="Genomic_DNA"/>
</dbReference>
<evidence type="ECO:0008006" key="4">
    <source>
        <dbReference type="Google" id="ProtNLM"/>
    </source>
</evidence>
<comment type="caution">
    <text evidence="2">The sequence shown here is derived from an EMBL/GenBank/DDBJ whole genome shotgun (WGS) entry which is preliminary data.</text>
</comment>
<dbReference type="Gene3D" id="3.40.50.1820">
    <property type="entry name" value="alpha/beta hydrolase"/>
    <property type="match status" value="1"/>
</dbReference>
<proteinExistence type="predicted"/>
<organism evidence="2 3">
    <name type="scientific">Luteibacter sahnii</name>
    <dbReference type="NCBI Taxonomy" id="3021977"/>
    <lineage>
        <taxon>Bacteria</taxon>
        <taxon>Pseudomonadati</taxon>
        <taxon>Pseudomonadota</taxon>
        <taxon>Gammaproteobacteria</taxon>
        <taxon>Lysobacterales</taxon>
        <taxon>Rhodanobacteraceae</taxon>
        <taxon>Luteibacter</taxon>
    </lineage>
</organism>
<dbReference type="Proteomes" id="UP001528850">
    <property type="component" value="Unassembled WGS sequence"/>
</dbReference>
<evidence type="ECO:0000313" key="2">
    <source>
        <dbReference type="EMBL" id="MDF4025096.1"/>
    </source>
</evidence>
<accession>A0ABT6BAD7</accession>
<evidence type="ECO:0000313" key="3">
    <source>
        <dbReference type="Proteomes" id="UP001528850"/>
    </source>
</evidence>
<keyword evidence="1" id="KW-0732">Signal</keyword>
<dbReference type="SUPFAM" id="SSF53474">
    <property type="entry name" value="alpha/beta-Hydrolases"/>
    <property type="match status" value="1"/>
</dbReference>
<gene>
    <name evidence="2" type="ORF">P3W24_08985</name>
</gene>
<dbReference type="InterPro" id="IPR029058">
    <property type="entry name" value="AB_hydrolase_fold"/>
</dbReference>
<keyword evidence="3" id="KW-1185">Reference proteome</keyword>